<feature type="chain" id="PRO_5046350539" evidence="1">
    <location>
        <begin position="21"/>
        <end position="249"/>
    </location>
</feature>
<evidence type="ECO:0000313" key="2">
    <source>
        <dbReference type="EMBL" id="MCZ8372059.1"/>
    </source>
</evidence>
<feature type="signal peptide" evidence="1">
    <location>
        <begin position="1"/>
        <end position="20"/>
    </location>
</feature>
<gene>
    <name evidence="2" type="ORF">O6P32_04960</name>
</gene>
<reference evidence="2" key="1">
    <citation type="submission" date="2022-12" db="EMBL/GenBank/DDBJ databases">
        <title>Phocaeicola acetigenes sp. nov., isolated feces from a healthy human.</title>
        <authorList>
            <person name="Do H."/>
            <person name="Ha Y.B."/>
            <person name="Kim J.-S."/>
            <person name="Suh M.K."/>
            <person name="Kim H.S."/>
            <person name="Lee J.-S."/>
        </authorList>
    </citation>
    <scope>NUCLEOTIDE SEQUENCE</scope>
    <source>
        <strain evidence="2">KGMB11183</strain>
    </source>
</reference>
<protein>
    <submittedName>
        <fullName evidence="2">DUF4465 domain-containing protein</fullName>
    </submittedName>
</protein>
<keyword evidence="3" id="KW-1185">Reference proteome</keyword>
<dbReference type="Gene3D" id="2.60.120.1350">
    <property type="entry name" value="Protein of unknown function DUF4465"/>
    <property type="match status" value="1"/>
</dbReference>
<evidence type="ECO:0000256" key="1">
    <source>
        <dbReference type="SAM" id="SignalP"/>
    </source>
</evidence>
<evidence type="ECO:0000313" key="3">
    <source>
        <dbReference type="Proteomes" id="UP001141933"/>
    </source>
</evidence>
<organism evidence="2 3">
    <name type="scientific">Phocaeicola acetigenes</name>
    <dbReference type="NCBI Taxonomy" id="3016083"/>
    <lineage>
        <taxon>Bacteria</taxon>
        <taxon>Pseudomonadati</taxon>
        <taxon>Bacteroidota</taxon>
        <taxon>Bacteroidia</taxon>
        <taxon>Bacteroidales</taxon>
        <taxon>Bacteroidaceae</taxon>
        <taxon>Phocaeicola</taxon>
    </lineage>
</organism>
<dbReference type="Pfam" id="PF14717">
    <property type="entry name" value="DUF4465"/>
    <property type="match status" value="1"/>
</dbReference>
<comment type="caution">
    <text evidence="2">The sequence shown here is derived from an EMBL/GenBank/DDBJ whole genome shotgun (WGS) entry which is preliminary data.</text>
</comment>
<dbReference type="PROSITE" id="PS51257">
    <property type="entry name" value="PROKAR_LIPOPROTEIN"/>
    <property type="match status" value="1"/>
</dbReference>
<dbReference type="InterPro" id="IPR027828">
    <property type="entry name" value="DUF4465"/>
</dbReference>
<dbReference type="EMBL" id="JAPZVM010000003">
    <property type="protein sequence ID" value="MCZ8372059.1"/>
    <property type="molecule type" value="Genomic_DNA"/>
</dbReference>
<keyword evidence="1" id="KW-0732">Signal</keyword>
<proteinExistence type="predicted"/>
<sequence>MKKLAYVCVVLLSVALFSCSNDDTPKTERVVSFEENLTQPETSFVPEGGEQDGWYTKTSFRDNSSLVEIPHWYSADKSFGGGFTYTNTTDITTPGYVNISAITGAGKFGKVYLTSSTNSYTPASISILNTDKYQFKGAWVTNTTYAYLAIKDGNDGGLNAVRQFADGDYFILTAVGRDAQGTEIGRVNFYLADYRNGQSKIVNTWEWFDWSALASAASISFELDSTDKGEYGMNTPAYFCLDGITLIEK</sequence>
<dbReference type="RefSeq" id="WP_269877147.1">
    <property type="nucleotide sequence ID" value="NZ_JAPZVM010000003.1"/>
</dbReference>
<dbReference type="Proteomes" id="UP001141933">
    <property type="component" value="Unassembled WGS sequence"/>
</dbReference>
<name>A0ABT4PG80_9BACT</name>
<accession>A0ABT4PG80</accession>